<dbReference type="EMBL" id="AJVK01060849">
    <property type="status" value="NOT_ANNOTATED_CDS"/>
    <property type="molecule type" value="Genomic_DNA"/>
</dbReference>
<sequence length="151" mass="15529">MKASKTKAYTFDDDEDIDESSGSDFDDDEDPDKIEVPGGGKDLETAVIYAKNSQKGQNENATVTSQSNVASAGGTKIKTESKVGGSKGGSTLGYDSLKQNAPGMPFAMGSSGMMGGMGLGGMSGYYPGSSMAASLLAQSKSQSTNKSKFSF</sequence>
<proteinExistence type="predicted"/>
<evidence type="ECO:0000313" key="3">
    <source>
        <dbReference type="Proteomes" id="UP000092462"/>
    </source>
</evidence>
<dbReference type="Proteomes" id="UP000092462">
    <property type="component" value="Unassembled WGS sequence"/>
</dbReference>
<dbReference type="AlphaFoldDB" id="A0A1B0DHA2"/>
<dbReference type="VEuPathDB" id="VectorBase:PPAPM1_011800"/>
<accession>A0A1B0DHA2</accession>
<dbReference type="EnsemblMetazoa" id="PPAI007536-RA">
    <property type="protein sequence ID" value="PPAI007536-PA"/>
    <property type="gene ID" value="PPAI007536"/>
</dbReference>
<organism evidence="2 3">
    <name type="scientific">Phlebotomus papatasi</name>
    <name type="common">Sandfly</name>
    <dbReference type="NCBI Taxonomy" id="29031"/>
    <lineage>
        <taxon>Eukaryota</taxon>
        <taxon>Metazoa</taxon>
        <taxon>Ecdysozoa</taxon>
        <taxon>Arthropoda</taxon>
        <taxon>Hexapoda</taxon>
        <taxon>Insecta</taxon>
        <taxon>Pterygota</taxon>
        <taxon>Neoptera</taxon>
        <taxon>Endopterygota</taxon>
        <taxon>Diptera</taxon>
        <taxon>Nematocera</taxon>
        <taxon>Psychodoidea</taxon>
        <taxon>Psychodidae</taxon>
        <taxon>Phlebotomus</taxon>
        <taxon>Phlebotomus</taxon>
    </lineage>
</organism>
<evidence type="ECO:0000313" key="2">
    <source>
        <dbReference type="EnsemblMetazoa" id="PPAI007536-PA"/>
    </source>
</evidence>
<name>A0A1B0DHA2_PHLPP</name>
<evidence type="ECO:0000256" key="1">
    <source>
        <dbReference type="SAM" id="MobiDB-lite"/>
    </source>
</evidence>
<keyword evidence="3" id="KW-1185">Reference proteome</keyword>
<protein>
    <submittedName>
        <fullName evidence="2">Uncharacterized protein</fullName>
    </submittedName>
</protein>
<feature type="compositionally biased region" description="Acidic residues" evidence="1">
    <location>
        <begin position="11"/>
        <end position="32"/>
    </location>
</feature>
<reference evidence="2" key="1">
    <citation type="submission" date="2022-08" db="UniProtKB">
        <authorList>
            <consortium name="EnsemblMetazoa"/>
        </authorList>
    </citation>
    <scope>IDENTIFICATION</scope>
    <source>
        <strain evidence="2">Israel</strain>
    </source>
</reference>
<feature type="region of interest" description="Disordered" evidence="1">
    <location>
        <begin position="1"/>
        <end position="73"/>
    </location>
</feature>
<dbReference type="VEuPathDB" id="VectorBase:PPAI007536"/>
<feature type="compositionally biased region" description="Polar residues" evidence="1">
    <location>
        <begin position="51"/>
        <end position="70"/>
    </location>
</feature>